<keyword evidence="5 12" id="KW-0012">Acyltransferase</keyword>
<reference evidence="12 13" key="1">
    <citation type="journal article" date="2015" name="Fungal Genet. Biol.">
        <title>Evolution of novel wood decay mechanisms in Agaricales revealed by the genome sequences of Fistulina hepatica and Cylindrobasidium torrendii.</title>
        <authorList>
            <person name="Floudas D."/>
            <person name="Held B.W."/>
            <person name="Riley R."/>
            <person name="Nagy L.G."/>
            <person name="Koehler G."/>
            <person name="Ransdell A.S."/>
            <person name="Younus H."/>
            <person name="Chow J."/>
            <person name="Chiniquy J."/>
            <person name="Lipzen A."/>
            <person name="Tritt A."/>
            <person name="Sun H."/>
            <person name="Haridas S."/>
            <person name="LaButti K."/>
            <person name="Ohm R.A."/>
            <person name="Kues U."/>
            <person name="Blanchette R.A."/>
            <person name="Grigoriev I.V."/>
            <person name="Minto R.E."/>
            <person name="Hibbett D.S."/>
        </authorList>
    </citation>
    <scope>NUCLEOTIDE SEQUENCE [LARGE SCALE GENOMIC DNA]</scope>
    <source>
        <strain evidence="12 13">ATCC 64428</strain>
    </source>
</reference>
<dbReference type="EC" id="2.3.1.48" evidence="1"/>
<dbReference type="SUPFAM" id="SSF55729">
    <property type="entry name" value="Acyl-CoA N-acyltransferases (Nat)"/>
    <property type="match status" value="1"/>
</dbReference>
<dbReference type="Gene3D" id="3.40.630.30">
    <property type="match status" value="1"/>
</dbReference>
<dbReference type="GO" id="GO:0004402">
    <property type="term" value="F:histone acetyltransferase activity"/>
    <property type="evidence" value="ECO:0007669"/>
    <property type="project" value="TreeGrafter"/>
</dbReference>
<dbReference type="InterPro" id="IPR045141">
    <property type="entry name" value="NAA60-like"/>
</dbReference>
<evidence type="ECO:0000256" key="7">
    <source>
        <dbReference type="ARBA" id="ARBA00026111"/>
    </source>
</evidence>
<protein>
    <recommendedName>
        <fullName evidence="8">N-alpha-acetyltransferase 60</fullName>
        <ecNumber evidence="7">2.3.1.259</ecNumber>
        <ecNumber evidence="1">2.3.1.48</ecNumber>
    </recommendedName>
</protein>
<dbReference type="GO" id="GO:0000139">
    <property type="term" value="C:Golgi membrane"/>
    <property type="evidence" value="ECO:0007669"/>
    <property type="project" value="TreeGrafter"/>
</dbReference>
<evidence type="ECO:0000313" key="13">
    <source>
        <dbReference type="Proteomes" id="UP000054144"/>
    </source>
</evidence>
<evidence type="ECO:0000313" key="12">
    <source>
        <dbReference type="EMBL" id="KIY53077.1"/>
    </source>
</evidence>
<dbReference type="CDD" id="cd04301">
    <property type="entry name" value="NAT_SF"/>
    <property type="match status" value="1"/>
</dbReference>
<evidence type="ECO:0000256" key="1">
    <source>
        <dbReference type="ARBA" id="ARBA00013184"/>
    </source>
</evidence>
<dbReference type="GO" id="GO:0007059">
    <property type="term" value="P:chromosome segregation"/>
    <property type="evidence" value="ECO:0007669"/>
    <property type="project" value="UniProtKB-KW"/>
</dbReference>
<evidence type="ECO:0000256" key="6">
    <source>
        <dbReference type="ARBA" id="ARBA00025774"/>
    </source>
</evidence>
<feature type="domain" description="N-acetyltransferase" evidence="11">
    <location>
        <begin position="12"/>
        <end position="248"/>
    </location>
</feature>
<dbReference type="InterPro" id="IPR016181">
    <property type="entry name" value="Acyl_CoA_acyltransferase"/>
</dbReference>
<keyword evidence="4" id="KW-0156">Chromatin regulator</keyword>
<evidence type="ECO:0000256" key="5">
    <source>
        <dbReference type="ARBA" id="ARBA00023315"/>
    </source>
</evidence>
<dbReference type="PANTHER" id="PTHR14744:SF15">
    <property type="entry name" value="N-ALPHA-ACETYLTRANSFERASE 60"/>
    <property type="match status" value="1"/>
</dbReference>
<proteinExistence type="inferred from homology"/>
<evidence type="ECO:0000256" key="10">
    <source>
        <dbReference type="ARBA" id="ARBA00048848"/>
    </source>
</evidence>
<keyword evidence="3" id="KW-0159">Chromosome partition</keyword>
<evidence type="ECO:0000256" key="3">
    <source>
        <dbReference type="ARBA" id="ARBA00022829"/>
    </source>
</evidence>
<evidence type="ECO:0000256" key="8">
    <source>
        <dbReference type="ARBA" id="ARBA00026144"/>
    </source>
</evidence>
<keyword evidence="13" id="KW-1185">Reference proteome</keyword>
<dbReference type="PANTHER" id="PTHR14744">
    <property type="entry name" value="N-ALPHA-ACETYLTRANSFERASE 60"/>
    <property type="match status" value="1"/>
</dbReference>
<comment type="catalytic activity">
    <reaction evidence="9">
        <text>L-lysyl-[protein] + acetyl-CoA = N(6)-acetyl-L-lysyl-[protein] + CoA + H(+)</text>
        <dbReference type="Rhea" id="RHEA:45948"/>
        <dbReference type="Rhea" id="RHEA-COMP:9752"/>
        <dbReference type="Rhea" id="RHEA-COMP:10731"/>
        <dbReference type="ChEBI" id="CHEBI:15378"/>
        <dbReference type="ChEBI" id="CHEBI:29969"/>
        <dbReference type="ChEBI" id="CHEBI:57287"/>
        <dbReference type="ChEBI" id="CHEBI:57288"/>
        <dbReference type="ChEBI" id="CHEBI:61930"/>
        <dbReference type="EC" id="2.3.1.48"/>
    </reaction>
</comment>
<gene>
    <name evidence="12" type="ORF">FISHEDRAFT_55431</name>
</gene>
<dbReference type="Proteomes" id="UP000054144">
    <property type="component" value="Unassembled WGS sequence"/>
</dbReference>
<evidence type="ECO:0000256" key="2">
    <source>
        <dbReference type="ARBA" id="ARBA00022679"/>
    </source>
</evidence>
<dbReference type="InterPro" id="IPR000182">
    <property type="entry name" value="GNAT_dom"/>
</dbReference>
<dbReference type="OrthoDB" id="47374at2759"/>
<dbReference type="EC" id="2.3.1.259" evidence="7"/>
<evidence type="ECO:0000256" key="9">
    <source>
        <dbReference type="ARBA" id="ARBA00048017"/>
    </source>
</evidence>
<dbReference type="GO" id="GO:0120518">
    <property type="term" value="F:protein N-terminal-methionine acetyltransferase activity"/>
    <property type="evidence" value="ECO:0007669"/>
    <property type="project" value="UniProtKB-EC"/>
</dbReference>
<sequence length="271" mass="29556">MLSAAVVDNDGFLVRRMRSEDVAAVQELHAALLPVGYPYSFFLHLLIQSERLCLVAYDTPPCEALRTKSTLHSPVASRRLVGFISAAVCRPAAIPVSSPSCSIRHVDPPRIEILTLGVAESHRRQGLARRLVQEVIDMLYARVLPRPENNRGERKQRKGVCKNRAEVQGSGIENRGNSNRIEAGDVSAANHKGHLNIIVQAHVSVNNTAARNFYRKIGLIACQEVPGYYQTTRGMGSNSALLVAGKLGDVVAAFDAPLFERGISRSGNDPD</sequence>
<evidence type="ECO:0000259" key="11">
    <source>
        <dbReference type="PROSITE" id="PS51186"/>
    </source>
</evidence>
<comment type="similarity">
    <text evidence="6">Belongs to the acetyltransferase family. NAA60 subfamily.</text>
</comment>
<dbReference type="EMBL" id="KN881628">
    <property type="protein sequence ID" value="KIY53077.1"/>
    <property type="molecule type" value="Genomic_DNA"/>
</dbReference>
<name>A0A0D7ANA7_9AGAR</name>
<dbReference type="AlphaFoldDB" id="A0A0D7ANA7"/>
<keyword evidence="2 12" id="KW-0808">Transferase</keyword>
<evidence type="ECO:0000256" key="4">
    <source>
        <dbReference type="ARBA" id="ARBA00022853"/>
    </source>
</evidence>
<accession>A0A0D7ANA7</accession>
<dbReference type="PROSITE" id="PS51186">
    <property type="entry name" value="GNAT"/>
    <property type="match status" value="1"/>
</dbReference>
<comment type="catalytic activity">
    <reaction evidence="10">
        <text>N-terminal L-methionyl-[transmembrane protein] + acetyl-CoA = N-terminal N(alpha)-acetyl-L-methionyl-[transmembrane protein] + CoA + H(+)</text>
        <dbReference type="Rhea" id="RHEA:50604"/>
        <dbReference type="Rhea" id="RHEA-COMP:12745"/>
        <dbReference type="Rhea" id="RHEA-COMP:12746"/>
        <dbReference type="ChEBI" id="CHEBI:15378"/>
        <dbReference type="ChEBI" id="CHEBI:57287"/>
        <dbReference type="ChEBI" id="CHEBI:57288"/>
        <dbReference type="ChEBI" id="CHEBI:64731"/>
        <dbReference type="ChEBI" id="CHEBI:133414"/>
        <dbReference type="EC" id="2.3.1.259"/>
    </reaction>
</comment>
<dbReference type="Pfam" id="PF00583">
    <property type="entry name" value="Acetyltransf_1"/>
    <property type="match status" value="1"/>
</dbReference>
<organism evidence="12 13">
    <name type="scientific">Fistulina hepatica ATCC 64428</name>
    <dbReference type="NCBI Taxonomy" id="1128425"/>
    <lineage>
        <taxon>Eukaryota</taxon>
        <taxon>Fungi</taxon>
        <taxon>Dikarya</taxon>
        <taxon>Basidiomycota</taxon>
        <taxon>Agaricomycotina</taxon>
        <taxon>Agaricomycetes</taxon>
        <taxon>Agaricomycetidae</taxon>
        <taxon>Agaricales</taxon>
        <taxon>Fistulinaceae</taxon>
        <taxon>Fistulina</taxon>
    </lineage>
</organism>